<keyword evidence="1" id="KW-0472">Membrane</keyword>
<feature type="transmembrane region" description="Helical" evidence="1">
    <location>
        <begin position="111"/>
        <end position="133"/>
    </location>
</feature>
<dbReference type="EMBL" id="REFS01000003">
    <property type="protein sequence ID" value="RMB18086.1"/>
    <property type="molecule type" value="Genomic_DNA"/>
</dbReference>
<evidence type="ECO:0000313" key="4">
    <source>
        <dbReference type="Proteomes" id="UP000277326"/>
    </source>
</evidence>
<accession>A0A3M0DGF9</accession>
<gene>
    <name evidence="3" type="ORF">ATH50_1533</name>
    <name evidence="2" type="ORF">DU502_14195</name>
</gene>
<dbReference type="Pfam" id="PF13197">
    <property type="entry name" value="DUF4013"/>
    <property type="match status" value="1"/>
</dbReference>
<reference evidence="3 4" key="1">
    <citation type="journal article" date="2015" name="Stand. Genomic Sci.">
        <title>Genomic Encyclopedia of Bacterial and Archaeal Type Strains, Phase III: the genomes of soil and plant-associated and newly described type strains.</title>
        <authorList>
            <person name="Whitman W.B."/>
            <person name="Woyke T."/>
            <person name="Klenk H.P."/>
            <person name="Zhou Y."/>
            <person name="Lilburn T.G."/>
            <person name="Beck B.J."/>
            <person name="De Vos P."/>
            <person name="Vandamme P."/>
            <person name="Eisen J.A."/>
            <person name="Garrity G."/>
            <person name="Hugenholtz P."/>
            <person name="Kyrpides N.C."/>
        </authorList>
    </citation>
    <scope>NUCLEOTIDE SEQUENCE [LARGE SCALE GENOMIC DNA]</scope>
    <source>
        <strain evidence="3 4">CGMCC 1.10124</strain>
    </source>
</reference>
<dbReference type="AlphaFoldDB" id="A0A3M0DGF9"/>
<dbReference type="RefSeq" id="WP_121920192.1">
    <property type="nucleotide sequence ID" value="NZ_CP034145.1"/>
</dbReference>
<evidence type="ECO:0000313" key="5">
    <source>
        <dbReference type="Proteomes" id="UP000282007"/>
    </source>
</evidence>
<dbReference type="GeneID" id="38472459"/>
<proteinExistence type="predicted"/>
<dbReference type="InterPro" id="IPR025098">
    <property type="entry name" value="DUF4013"/>
</dbReference>
<evidence type="ECO:0000256" key="1">
    <source>
        <dbReference type="SAM" id="Phobius"/>
    </source>
</evidence>
<feature type="transmembrane region" description="Helical" evidence="1">
    <location>
        <begin position="169"/>
        <end position="202"/>
    </location>
</feature>
<dbReference type="KEGG" id="haer:DU502_14195"/>
<reference evidence="3" key="3">
    <citation type="submission" date="2018-10" db="EMBL/GenBank/DDBJ databases">
        <authorList>
            <person name="Whitman W."/>
            <person name="Huntemann M."/>
            <person name="Clum A."/>
            <person name="Pillay M."/>
            <person name="Palaniappan K."/>
            <person name="Varghese N."/>
            <person name="Mikhailova N."/>
            <person name="Stamatis D."/>
            <person name="Reddy T."/>
            <person name="Daum C."/>
            <person name="Shapiro N."/>
            <person name="Ivanova N."/>
            <person name="Kyrpides N."/>
            <person name="Woyke T."/>
        </authorList>
    </citation>
    <scope>NUCLEOTIDE SEQUENCE</scope>
    <source>
        <strain evidence="3">CGMCC 1.10124</strain>
    </source>
</reference>
<dbReference type="EMBL" id="CP034145">
    <property type="protein sequence ID" value="AZH26448.1"/>
    <property type="molecule type" value="Genomic_DNA"/>
</dbReference>
<reference evidence="2 5" key="2">
    <citation type="submission" date="2018-07" db="EMBL/GenBank/DDBJ databases">
        <title>Genome sequences of Haloplanus aerogenes JCM 16430T.</title>
        <authorList>
            <person name="Kim Y.B."/>
            <person name="Roh S.W."/>
        </authorList>
    </citation>
    <scope>NUCLEOTIDE SEQUENCE [LARGE SCALE GENOMIC DNA]</scope>
    <source>
        <strain evidence="2 5">JCM 16430</strain>
    </source>
</reference>
<dbReference type="OrthoDB" id="107590at2157"/>
<evidence type="ECO:0000313" key="2">
    <source>
        <dbReference type="EMBL" id="AZH26448.1"/>
    </source>
</evidence>
<feature type="transmembrane region" description="Helical" evidence="1">
    <location>
        <begin position="21"/>
        <end position="45"/>
    </location>
</feature>
<keyword evidence="5" id="KW-1185">Reference proteome</keyword>
<sequence>MTIDLGWVVKYPMNSDDWIRTILIGGGLTLLSILIVPAFLVYGYVLRVLRAGMDGAEEPPVFDDWGTLLKEGVIAFVVVLIYQLIPLIVMAVTVGGSIAAMASGTEAGAGVGIVGLFGGLALSTLLALIFGYVTLIGLANYAHEGTFGSAFDFDVIRSVAVDGDYAIPWLYGVGILIGAVVVASILGVVPIVGAIAGVFVTFYGQVAAGWVWGKGFGDATGLGGTDTEPDPAIA</sequence>
<evidence type="ECO:0000313" key="3">
    <source>
        <dbReference type="EMBL" id="RMB18086.1"/>
    </source>
</evidence>
<keyword evidence="1" id="KW-0812">Transmembrane</keyword>
<feature type="transmembrane region" description="Helical" evidence="1">
    <location>
        <begin position="73"/>
        <end position="99"/>
    </location>
</feature>
<dbReference type="Proteomes" id="UP000277326">
    <property type="component" value="Unassembled WGS sequence"/>
</dbReference>
<protein>
    <submittedName>
        <fullName evidence="2">DUF4013 domain-containing protein</fullName>
    </submittedName>
    <submittedName>
        <fullName evidence="3">Uncharacterized protein DUF4013</fullName>
    </submittedName>
</protein>
<dbReference type="Proteomes" id="UP000282007">
    <property type="component" value="Chromosome"/>
</dbReference>
<keyword evidence="1" id="KW-1133">Transmembrane helix</keyword>
<organism evidence="3 4">
    <name type="scientific">Haloplanus aerogenes</name>
    <dbReference type="NCBI Taxonomy" id="660522"/>
    <lineage>
        <taxon>Archaea</taxon>
        <taxon>Methanobacteriati</taxon>
        <taxon>Methanobacteriota</taxon>
        <taxon>Stenosarchaea group</taxon>
        <taxon>Halobacteria</taxon>
        <taxon>Halobacteriales</taxon>
        <taxon>Haloferacaceae</taxon>
        <taxon>Haloplanus</taxon>
    </lineage>
</organism>
<name>A0A3M0DGF9_9EURY</name>